<dbReference type="AlphaFoldDB" id="A0A4Q1C4K2"/>
<reference evidence="3 4" key="1">
    <citation type="submission" date="2019-01" db="EMBL/GenBank/DDBJ databases">
        <title>Lacunisphaera sp. strain TWA-58.</title>
        <authorList>
            <person name="Chen W.-M."/>
        </authorList>
    </citation>
    <scope>NUCLEOTIDE SEQUENCE [LARGE SCALE GENOMIC DNA]</scope>
    <source>
        <strain evidence="3 4">TWA-58</strain>
    </source>
</reference>
<proteinExistence type="predicted"/>
<keyword evidence="2" id="KW-1133">Transmembrane helix</keyword>
<keyword evidence="2" id="KW-0472">Membrane</keyword>
<comment type="caution">
    <text evidence="3">The sequence shown here is derived from an EMBL/GenBank/DDBJ whole genome shotgun (WGS) entry which is preliminary data.</text>
</comment>
<dbReference type="EMBL" id="SDHX01000002">
    <property type="protein sequence ID" value="RXK53327.1"/>
    <property type="molecule type" value="Genomic_DNA"/>
</dbReference>
<dbReference type="Proteomes" id="UP000290218">
    <property type="component" value="Unassembled WGS sequence"/>
</dbReference>
<protein>
    <submittedName>
        <fullName evidence="3">Uncharacterized protein</fullName>
    </submittedName>
</protein>
<dbReference type="RefSeq" id="WP_129048917.1">
    <property type="nucleotide sequence ID" value="NZ_SDHX01000002.1"/>
</dbReference>
<feature type="transmembrane region" description="Helical" evidence="2">
    <location>
        <begin position="91"/>
        <end position="107"/>
    </location>
</feature>
<keyword evidence="4" id="KW-1185">Reference proteome</keyword>
<feature type="region of interest" description="Disordered" evidence="1">
    <location>
        <begin position="161"/>
        <end position="187"/>
    </location>
</feature>
<feature type="compositionally biased region" description="Pro residues" evidence="1">
    <location>
        <begin position="175"/>
        <end position="187"/>
    </location>
</feature>
<dbReference type="OrthoDB" id="198835at2"/>
<name>A0A4Q1C4K2_9BACT</name>
<evidence type="ECO:0000313" key="4">
    <source>
        <dbReference type="Proteomes" id="UP000290218"/>
    </source>
</evidence>
<organism evidence="3 4">
    <name type="scientific">Oleiharenicola lentus</name>
    <dbReference type="NCBI Taxonomy" id="2508720"/>
    <lineage>
        <taxon>Bacteria</taxon>
        <taxon>Pseudomonadati</taxon>
        <taxon>Verrucomicrobiota</taxon>
        <taxon>Opitutia</taxon>
        <taxon>Opitutales</taxon>
        <taxon>Opitutaceae</taxon>
        <taxon>Oleiharenicola</taxon>
    </lineage>
</organism>
<evidence type="ECO:0000313" key="3">
    <source>
        <dbReference type="EMBL" id="RXK53327.1"/>
    </source>
</evidence>
<gene>
    <name evidence="3" type="ORF">ESB00_16655</name>
</gene>
<feature type="compositionally biased region" description="Low complexity" evidence="1">
    <location>
        <begin position="161"/>
        <end position="174"/>
    </location>
</feature>
<evidence type="ECO:0000256" key="2">
    <source>
        <dbReference type="SAM" id="Phobius"/>
    </source>
</evidence>
<sequence length="187" mass="19920">MAAPVAAPAPAYRKLTRMHRTLGAMSQLWLGSDHLLHVQSTGYTESYRRFYLRDIQCMLVVHTGRRTYLAITLAAIALIIVAFMSQMGAGVVGFGILAAIFAPLFLWNHLLGPGCRVVVVTAVQQENVASLCRLPKTRRVLGEVRTLIEAAQADLAVDSPAAGAAPAADTGTTPSIPPPLPPPLPTS</sequence>
<evidence type="ECO:0000256" key="1">
    <source>
        <dbReference type="SAM" id="MobiDB-lite"/>
    </source>
</evidence>
<keyword evidence="2" id="KW-0812">Transmembrane</keyword>
<feature type="transmembrane region" description="Helical" evidence="2">
    <location>
        <begin position="68"/>
        <end position="85"/>
    </location>
</feature>
<accession>A0A4Q1C4K2</accession>